<dbReference type="EMBL" id="JADNRY010000043">
    <property type="protein sequence ID" value="KAF9070220.1"/>
    <property type="molecule type" value="Genomic_DNA"/>
</dbReference>
<evidence type="ECO:0000313" key="1">
    <source>
        <dbReference type="EMBL" id="KAF9070220.1"/>
    </source>
</evidence>
<accession>A0A9P5PXZ8</accession>
<keyword evidence="2" id="KW-1185">Reference proteome</keyword>
<protein>
    <submittedName>
        <fullName evidence="1">Uncharacterized protein</fullName>
    </submittedName>
</protein>
<sequence>MEDKESDTDQWKPTILGEVSSAIQAAFDEARTSGQFQPALLLVESQCSLQTVRNLGNTQGYRKLRIECGDIATKISEEKFQITLHKLEELTTPSDKFLQSAKSMHISKSFSSFRARRTNANLICIVNWGIFLESQRIRRQVDHVDEDTSSFTKVSSVWSFIQANKTVQIFGVRCSPLEAVLSSPSTCQMNIIMNSHAIALFPQPTLKCHQNICWNQGVRDDNLHDDSEETWKAQGYSTIHAPSILDTIRVKSGFYVGTTRYPGDRYCFTVALEYYGSHPISPDDLHCNSFCVKFSEHPNDFSFIKGWNRPEKIVGFTPQSQPGFVPMAHMTYQIFHFCRKIFAKYLGSKLQFCPSFNTLLVLTQQHLWVQWVLVITIHDASSQLQANLGNLSNFKATQVSLKSA</sequence>
<proteinExistence type="predicted"/>
<name>A0A9P5PXZ8_9AGAR</name>
<dbReference type="AlphaFoldDB" id="A0A9P5PXZ8"/>
<organism evidence="1 2">
    <name type="scientific">Rhodocollybia butyracea</name>
    <dbReference type="NCBI Taxonomy" id="206335"/>
    <lineage>
        <taxon>Eukaryota</taxon>
        <taxon>Fungi</taxon>
        <taxon>Dikarya</taxon>
        <taxon>Basidiomycota</taxon>
        <taxon>Agaricomycotina</taxon>
        <taxon>Agaricomycetes</taxon>
        <taxon>Agaricomycetidae</taxon>
        <taxon>Agaricales</taxon>
        <taxon>Marasmiineae</taxon>
        <taxon>Omphalotaceae</taxon>
        <taxon>Rhodocollybia</taxon>
    </lineage>
</organism>
<evidence type="ECO:0000313" key="2">
    <source>
        <dbReference type="Proteomes" id="UP000772434"/>
    </source>
</evidence>
<dbReference type="OrthoDB" id="3041043at2759"/>
<comment type="caution">
    <text evidence="1">The sequence shown here is derived from an EMBL/GenBank/DDBJ whole genome shotgun (WGS) entry which is preliminary data.</text>
</comment>
<reference evidence="1" key="1">
    <citation type="submission" date="2020-11" db="EMBL/GenBank/DDBJ databases">
        <authorList>
            <consortium name="DOE Joint Genome Institute"/>
            <person name="Ahrendt S."/>
            <person name="Riley R."/>
            <person name="Andreopoulos W."/>
            <person name="Labutti K."/>
            <person name="Pangilinan J."/>
            <person name="Ruiz-Duenas F.J."/>
            <person name="Barrasa J.M."/>
            <person name="Sanchez-Garcia M."/>
            <person name="Camarero S."/>
            <person name="Miyauchi S."/>
            <person name="Serrano A."/>
            <person name="Linde D."/>
            <person name="Babiker R."/>
            <person name="Drula E."/>
            <person name="Ayuso-Fernandez I."/>
            <person name="Pacheco R."/>
            <person name="Padilla G."/>
            <person name="Ferreira P."/>
            <person name="Barriuso J."/>
            <person name="Kellner H."/>
            <person name="Castanera R."/>
            <person name="Alfaro M."/>
            <person name="Ramirez L."/>
            <person name="Pisabarro A.G."/>
            <person name="Kuo A."/>
            <person name="Tritt A."/>
            <person name="Lipzen A."/>
            <person name="He G."/>
            <person name="Yan M."/>
            <person name="Ng V."/>
            <person name="Cullen D."/>
            <person name="Martin F."/>
            <person name="Rosso M.-N."/>
            <person name="Henrissat B."/>
            <person name="Hibbett D."/>
            <person name="Martinez A.T."/>
            <person name="Grigoriev I.V."/>
        </authorList>
    </citation>
    <scope>NUCLEOTIDE SEQUENCE</scope>
    <source>
        <strain evidence="1">AH 40177</strain>
    </source>
</reference>
<dbReference type="Proteomes" id="UP000772434">
    <property type="component" value="Unassembled WGS sequence"/>
</dbReference>
<gene>
    <name evidence="1" type="ORF">BDP27DRAFT_1362797</name>
</gene>